<name>A0A316TR71_9BACT</name>
<dbReference type="PANTHER" id="PTHR33360">
    <property type="entry name" value="TRANSPOSASE FOR INSERTION SEQUENCE ELEMENT IS200"/>
    <property type="match status" value="1"/>
</dbReference>
<dbReference type="GO" id="GO:0003677">
    <property type="term" value="F:DNA binding"/>
    <property type="evidence" value="ECO:0007669"/>
    <property type="project" value="InterPro"/>
</dbReference>
<dbReference type="Proteomes" id="UP000245533">
    <property type="component" value="Unassembled WGS sequence"/>
</dbReference>
<gene>
    <name evidence="2" type="primary">tnpA</name>
    <name evidence="2" type="ORF">DDZ15_13035</name>
</gene>
<evidence type="ECO:0000313" key="2">
    <source>
        <dbReference type="EMBL" id="PWN05525.1"/>
    </source>
</evidence>
<organism evidence="2 3">
    <name type="scientific">Rhodohalobacter mucosus</name>
    <dbReference type="NCBI Taxonomy" id="2079485"/>
    <lineage>
        <taxon>Bacteria</taxon>
        <taxon>Pseudomonadati</taxon>
        <taxon>Balneolota</taxon>
        <taxon>Balneolia</taxon>
        <taxon>Balneolales</taxon>
        <taxon>Balneolaceae</taxon>
        <taxon>Rhodohalobacter</taxon>
    </lineage>
</organism>
<comment type="caution">
    <text evidence="2">The sequence shown here is derived from an EMBL/GenBank/DDBJ whole genome shotgun (WGS) entry which is preliminary data.</text>
</comment>
<dbReference type="InterPro" id="IPR002686">
    <property type="entry name" value="Transposase_17"/>
</dbReference>
<accession>A0A316TR71</accession>
<dbReference type="SMART" id="SM01321">
    <property type="entry name" value="Y1_Tnp"/>
    <property type="match status" value="1"/>
</dbReference>
<dbReference type="InterPro" id="IPR036515">
    <property type="entry name" value="Transposase_17_sf"/>
</dbReference>
<sequence>MDRIIHRSYVHFLFGTRDNKPFILQPMQKRLWSYMGGICRRMKMDVHEIGGEENHAHLLLSLSPHISVSMTMQNVKSISSRWMNDTFYPEKRIFRWQSGYLAHTIHQSELSLYRSYIRNQKELHEKTAFETEYSRLKNVIRESNHEIETRFMKFNGEPIL</sequence>
<dbReference type="RefSeq" id="WP_109647553.1">
    <property type="nucleotide sequence ID" value="NZ_QGGB01000009.1"/>
</dbReference>
<dbReference type="GO" id="GO:0006313">
    <property type="term" value="P:DNA transposition"/>
    <property type="evidence" value="ECO:0007669"/>
    <property type="project" value="InterPro"/>
</dbReference>
<dbReference type="EMBL" id="QGGB01000009">
    <property type="protein sequence ID" value="PWN05525.1"/>
    <property type="molecule type" value="Genomic_DNA"/>
</dbReference>
<reference evidence="2 3" key="1">
    <citation type="submission" date="2018-05" db="EMBL/GenBank/DDBJ databases">
        <title>Rhodohalobacter halophilus gen. nov., sp. nov., a moderately halophilic member of the family Balneolaceae.</title>
        <authorList>
            <person name="Liu Z.-W."/>
        </authorList>
    </citation>
    <scope>NUCLEOTIDE SEQUENCE [LARGE SCALE GENOMIC DNA]</scope>
    <source>
        <strain evidence="2 3">8A47</strain>
    </source>
</reference>
<feature type="domain" description="Transposase IS200-like" evidence="1">
    <location>
        <begin position="5"/>
        <end position="120"/>
    </location>
</feature>
<dbReference type="GO" id="GO:0004803">
    <property type="term" value="F:transposase activity"/>
    <property type="evidence" value="ECO:0007669"/>
    <property type="project" value="InterPro"/>
</dbReference>
<keyword evidence="3" id="KW-1185">Reference proteome</keyword>
<dbReference type="OrthoDB" id="9798161at2"/>
<dbReference type="Gene3D" id="3.30.70.1290">
    <property type="entry name" value="Transposase IS200-like"/>
    <property type="match status" value="1"/>
</dbReference>
<proteinExistence type="predicted"/>
<protein>
    <submittedName>
        <fullName evidence="2">IS200/IS605 family transposase</fullName>
    </submittedName>
</protein>
<dbReference type="Pfam" id="PF01797">
    <property type="entry name" value="Y1_Tnp"/>
    <property type="match status" value="1"/>
</dbReference>
<dbReference type="AlphaFoldDB" id="A0A316TR71"/>
<evidence type="ECO:0000313" key="3">
    <source>
        <dbReference type="Proteomes" id="UP000245533"/>
    </source>
</evidence>
<dbReference type="NCBIfam" id="NF033573">
    <property type="entry name" value="transpos_IS200"/>
    <property type="match status" value="1"/>
</dbReference>
<evidence type="ECO:0000259" key="1">
    <source>
        <dbReference type="SMART" id="SM01321"/>
    </source>
</evidence>
<dbReference type="PANTHER" id="PTHR33360:SF2">
    <property type="entry name" value="TRANSPOSASE FOR INSERTION SEQUENCE ELEMENT IS200"/>
    <property type="match status" value="1"/>
</dbReference>
<dbReference type="SUPFAM" id="SSF143422">
    <property type="entry name" value="Transposase IS200-like"/>
    <property type="match status" value="1"/>
</dbReference>